<dbReference type="PANTHER" id="PTHR43798">
    <property type="entry name" value="MONOACYLGLYCEROL LIPASE"/>
    <property type="match status" value="1"/>
</dbReference>
<dbReference type="EMBL" id="RKQG01000001">
    <property type="protein sequence ID" value="RPE34611.1"/>
    <property type="molecule type" value="Genomic_DNA"/>
</dbReference>
<organism evidence="2 3">
    <name type="scientific">Kitasatospora cineracea</name>
    <dbReference type="NCBI Taxonomy" id="88074"/>
    <lineage>
        <taxon>Bacteria</taxon>
        <taxon>Bacillati</taxon>
        <taxon>Actinomycetota</taxon>
        <taxon>Actinomycetes</taxon>
        <taxon>Kitasatosporales</taxon>
        <taxon>Streptomycetaceae</taxon>
        <taxon>Kitasatospora</taxon>
    </lineage>
</organism>
<evidence type="ECO:0000313" key="2">
    <source>
        <dbReference type="EMBL" id="RPE34611.1"/>
    </source>
</evidence>
<gene>
    <name evidence="2" type="ORF">EDD38_2933</name>
</gene>
<sequence length="284" mass="30144">MTAPQPLTVPVDGGELAVLHWPATVPGAPVVVAVHGITANALAWGALARLLDGRVALYAPDLRGRAASRDLPGPWGLARHAEDVAALVTALDAGPVRLVGHSMGAWVCSLAAVRHPHLVAELTLVDGAVTFPLPDGVHEQDALAAVLGPALARLSMTFASRAAYREFWQAHPAFAPWTDELDAYTQRDLVGEAPELVSSCVHEAVTTDGTQVLLDEEAAGAVHRQRVPTRLLYAERGLLDEPQGLYDPARLAAAEVTVPTEPVADTNHYSIIWSDRLVELLLAP</sequence>
<name>A0A3N4RUB2_9ACTN</name>
<dbReference type="PANTHER" id="PTHR43798:SF33">
    <property type="entry name" value="HYDROLASE, PUTATIVE (AFU_ORTHOLOGUE AFUA_2G14860)-RELATED"/>
    <property type="match status" value="1"/>
</dbReference>
<dbReference type="GO" id="GO:0016787">
    <property type="term" value="F:hydrolase activity"/>
    <property type="evidence" value="ECO:0007669"/>
    <property type="project" value="UniProtKB-KW"/>
</dbReference>
<dbReference type="InterPro" id="IPR000073">
    <property type="entry name" value="AB_hydrolase_1"/>
</dbReference>
<dbReference type="InterPro" id="IPR029058">
    <property type="entry name" value="AB_hydrolase_fold"/>
</dbReference>
<dbReference type="SUPFAM" id="SSF53474">
    <property type="entry name" value="alpha/beta-Hydrolases"/>
    <property type="match status" value="1"/>
</dbReference>
<keyword evidence="2" id="KW-0378">Hydrolase</keyword>
<dbReference type="Proteomes" id="UP000266906">
    <property type="component" value="Unassembled WGS sequence"/>
</dbReference>
<evidence type="ECO:0000259" key="1">
    <source>
        <dbReference type="Pfam" id="PF00561"/>
    </source>
</evidence>
<dbReference type="Pfam" id="PF00561">
    <property type="entry name" value="Abhydrolase_1"/>
    <property type="match status" value="1"/>
</dbReference>
<dbReference type="GO" id="GO:0016020">
    <property type="term" value="C:membrane"/>
    <property type="evidence" value="ECO:0007669"/>
    <property type="project" value="TreeGrafter"/>
</dbReference>
<evidence type="ECO:0000313" key="3">
    <source>
        <dbReference type="Proteomes" id="UP000266906"/>
    </source>
</evidence>
<dbReference type="Gene3D" id="3.40.50.1820">
    <property type="entry name" value="alpha/beta hydrolase"/>
    <property type="match status" value="1"/>
</dbReference>
<protein>
    <submittedName>
        <fullName evidence="2">Alpha/beta hydrolase family protein</fullName>
    </submittedName>
</protein>
<dbReference type="AlphaFoldDB" id="A0A3N4RUB2"/>
<comment type="caution">
    <text evidence="2">The sequence shown here is derived from an EMBL/GenBank/DDBJ whole genome shotgun (WGS) entry which is preliminary data.</text>
</comment>
<accession>A0A3N4RUB2</accession>
<reference evidence="2 3" key="1">
    <citation type="submission" date="2018-11" db="EMBL/GenBank/DDBJ databases">
        <title>Sequencing the genomes of 1000 actinobacteria strains.</title>
        <authorList>
            <person name="Klenk H.-P."/>
        </authorList>
    </citation>
    <scope>NUCLEOTIDE SEQUENCE [LARGE SCALE GENOMIC DNA]</scope>
    <source>
        <strain evidence="2 3">DSM 44781</strain>
    </source>
</reference>
<proteinExistence type="predicted"/>
<feature type="domain" description="AB hydrolase-1" evidence="1">
    <location>
        <begin position="29"/>
        <end position="145"/>
    </location>
</feature>
<dbReference type="RefSeq" id="WP_123818352.1">
    <property type="nucleotide sequence ID" value="NZ_RKQG01000001.1"/>
</dbReference>
<dbReference type="InterPro" id="IPR050266">
    <property type="entry name" value="AB_hydrolase_sf"/>
</dbReference>
<keyword evidence="3" id="KW-1185">Reference proteome</keyword>